<dbReference type="AlphaFoldDB" id="A0AAW0EVN1"/>
<gene>
    <name evidence="4" type="ORF">NESM_000707300</name>
</gene>
<reference evidence="4 5" key="1">
    <citation type="journal article" date="2021" name="MBio">
        <title>A New Model Trypanosomatid, Novymonas esmeraldas: Genomic Perception of Its 'Candidatus Pandoraea novymonadis' Endosymbiont.</title>
        <authorList>
            <person name="Zakharova A."/>
            <person name="Saura A."/>
            <person name="Butenko A."/>
            <person name="Podesvova L."/>
            <person name="Warmusova S."/>
            <person name="Kostygov A.Y."/>
            <person name="Nenarokova A."/>
            <person name="Lukes J."/>
            <person name="Opperdoes F.R."/>
            <person name="Yurchenko V."/>
        </authorList>
    </citation>
    <scope>NUCLEOTIDE SEQUENCE [LARGE SCALE GENOMIC DNA]</scope>
    <source>
        <strain evidence="4 5">E262AT.01</strain>
    </source>
</reference>
<sequence>MLSLRRSTRPVLASSPTLRRGWRSLAPPPCTATTTTTTTTITAVRLQTSPTTHPEVLFFDTFVMSDVDLHLLLLQEAHHKHGVWLNVPPQLPPSMPDVGPPAVPEPIYPPAQQARLAALTAAASACLENHRKRDGGAARVPELLHDPTCLAYPPTHQPPSFSTAGTHAYSRVIAGGLSFAPSQAAAAPGASTAASTHADGATTAEAAAAAHSAPVQLELVPLRSPVDASMLFHCGECGRAFRRRAAAEEHVQQRHESSTTTDAVAARVLDGPGLGEIIGYEERPIIVAVAAPPTPPPPSPSSSPPPSPSSSSPASSTTSAPAAAASGAVEAAAAAVPGARAASASVSMRLSAADPAGAYSATPRVTLPADSLIEHLLDVVWDDVALARDDIQKPTGLPATREELRLHPRQHYSSNGGRLFIPCALILEGTADLRADQSAGAAGRAAARATPEGAAPGVKRRAPAVSAPVGLPSSPASTAALVHRRLRVQRRNADGTIGADETVVVVGGSGNSGVSIAPTAQDMSIAELSRHYANPFGDSPNAALVEAAKEPINPFVNLEERAAAAAATGATGAATGDAVEADVTAAAAAAWEMKWLARPYACPLCRRQHLPECAAIMSGLQPQWMMARRDSCGGGAAGAAPSLRTAASGDVAGGRQATSGSHADPALVVDEAAWTWYAAHVPRFRLLDALEDHLESAHGVGEDDDALEGVERHLLYRVAEQRQPLVRAELRAVAQAYRRRLALSSGAAATPAPHDTDAVGAVASSLTADAGVDDALTEEDTAATLSPALSGDVADTAAPQVHVRAAANAVLVGTVRDMQDGFVGSTRVLQYVVAVGHPRLADAAGAGGAAAAAETEATEAEELIVVRCLGDLVPAAQLRQQMRLGSTVFVSGSLRMNRNVDAVSRRSHAYPFVQVVPPLGCVRVLTS</sequence>
<feature type="domain" description="C2H2-type" evidence="3">
    <location>
        <begin position="232"/>
        <end position="260"/>
    </location>
</feature>
<organism evidence="4 5">
    <name type="scientific">Novymonas esmeraldas</name>
    <dbReference type="NCBI Taxonomy" id="1808958"/>
    <lineage>
        <taxon>Eukaryota</taxon>
        <taxon>Discoba</taxon>
        <taxon>Euglenozoa</taxon>
        <taxon>Kinetoplastea</taxon>
        <taxon>Metakinetoplastina</taxon>
        <taxon>Trypanosomatida</taxon>
        <taxon>Trypanosomatidae</taxon>
        <taxon>Novymonas</taxon>
    </lineage>
</organism>
<protein>
    <submittedName>
        <fullName evidence="4">Mitochondrial protein 81</fullName>
    </submittedName>
</protein>
<evidence type="ECO:0000259" key="3">
    <source>
        <dbReference type="PROSITE" id="PS50157"/>
    </source>
</evidence>
<dbReference type="InterPro" id="IPR013087">
    <property type="entry name" value="Znf_C2H2_type"/>
</dbReference>
<proteinExistence type="predicted"/>
<dbReference type="PANTHER" id="PTHR40735">
    <property type="entry name" value="RNA-EDITING COMPLEX PROTEIN MP42-RELATED"/>
    <property type="match status" value="1"/>
</dbReference>
<accession>A0AAW0EVN1</accession>
<evidence type="ECO:0000256" key="2">
    <source>
        <dbReference type="SAM" id="MobiDB-lite"/>
    </source>
</evidence>
<dbReference type="EMBL" id="JAECZO010000111">
    <property type="protein sequence ID" value="KAK7197571.1"/>
    <property type="molecule type" value="Genomic_DNA"/>
</dbReference>
<keyword evidence="1" id="KW-0862">Zinc</keyword>
<dbReference type="Gene3D" id="2.40.50.140">
    <property type="entry name" value="Nucleic acid-binding proteins"/>
    <property type="match status" value="1"/>
</dbReference>
<keyword evidence="1" id="KW-0479">Metal-binding</keyword>
<comment type="caution">
    <text evidence="4">The sequence shown here is derived from an EMBL/GenBank/DDBJ whole genome shotgun (WGS) entry which is preliminary data.</text>
</comment>
<feature type="compositionally biased region" description="Pro residues" evidence="2">
    <location>
        <begin position="292"/>
        <end position="308"/>
    </location>
</feature>
<feature type="compositionally biased region" description="Low complexity" evidence="2">
    <location>
        <begin position="309"/>
        <end position="321"/>
    </location>
</feature>
<keyword evidence="1" id="KW-0863">Zinc-finger</keyword>
<dbReference type="PANTHER" id="PTHR40735:SF2">
    <property type="entry name" value="RNA-EDITING COMPLEX PROTEIN MP81"/>
    <property type="match status" value="1"/>
</dbReference>
<evidence type="ECO:0000313" key="4">
    <source>
        <dbReference type="EMBL" id="KAK7197571.1"/>
    </source>
</evidence>
<name>A0AAW0EVN1_9TRYP</name>
<evidence type="ECO:0000256" key="1">
    <source>
        <dbReference type="PROSITE-ProRule" id="PRU00042"/>
    </source>
</evidence>
<feature type="region of interest" description="Disordered" evidence="2">
    <location>
        <begin position="289"/>
        <end position="321"/>
    </location>
</feature>
<dbReference type="InterPro" id="IPR012340">
    <property type="entry name" value="NA-bd_OB-fold"/>
</dbReference>
<keyword evidence="5" id="KW-1185">Reference proteome</keyword>
<dbReference type="Proteomes" id="UP001430356">
    <property type="component" value="Unassembled WGS sequence"/>
</dbReference>
<evidence type="ECO:0000313" key="5">
    <source>
        <dbReference type="Proteomes" id="UP001430356"/>
    </source>
</evidence>
<dbReference type="PROSITE" id="PS50157">
    <property type="entry name" value="ZINC_FINGER_C2H2_2"/>
    <property type="match status" value="1"/>
</dbReference>
<dbReference type="PROSITE" id="PS00028">
    <property type="entry name" value="ZINC_FINGER_C2H2_1"/>
    <property type="match status" value="1"/>
</dbReference>
<dbReference type="PIRSF" id="PIRSF037001">
    <property type="entry name" value="RNA_ed_MP81"/>
    <property type="match status" value="1"/>
</dbReference>
<dbReference type="GO" id="GO:0008270">
    <property type="term" value="F:zinc ion binding"/>
    <property type="evidence" value="ECO:0007669"/>
    <property type="project" value="UniProtKB-KW"/>
</dbReference>
<dbReference type="InterPro" id="IPR017085">
    <property type="entry name" value="RNA_edit_cplx_Nase-su_MP81"/>
</dbReference>